<dbReference type="InterPro" id="IPR000210">
    <property type="entry name" value="BTB/POZ_dom"/>
</dbReference>
<proteinExistence type="predicted"/>
<evidence type="ECO:0000313" key="3">
    <source>
        <dbReference type="EMBL" id="KAL0481067.1"/>
    </source>
</evidence>
<dbReference type="SUPFAM" id="SSF54695">
    <property type="entry name" value="POZ domain"/>
    <property type="match status" value="1"/>
</dbReference>
<comment type="caution">
    <text evidence="3">The sequence shown here is derived from an EMBL/GenBank/DDBJ whole genome shotgun (WGS) entry which is preliminary data.</text>
</comment>
<feature type="domain" description="BTB" evidence="2">
    <location>
        <begin position="652"/>
        <end position="720"/>
    </location>
</feature>
<dbReference type="PROSITE" id="PS50097">
    <property type="entry name" value="BTB"/>
    <property type="match status" value="1"/>
</dbReference>
<dbReference type="CDD" id="cd18186">
    <property type="entry name" value="BTB_POZ_ZBTB_KLHL-like"/>
    <property type="match status" value="1"/>
</dbReference>
<evidence type="ECO:0000256" key="1">
    <source>
        <dbReference type="SAM" id="MobiDB-lite"/>
    </source>
</evidence>
<feature type="region of interest" description="Disordered" evidence="1">
    <location>
        <begin position="83"/>
        <end position="121"/>
    </location>
</feature>
<accession>A0AAW2YUG2</accession>
<dbReference type="Pfam" id="PF00651">
    <property type="entry name" value="BTB"/>
    <property type="match status" value="1"/>
</dbReference>
<name>A0AAW2YUG2_9EUKA</name>
<organism evidence="3 4">
    <name type="scientific">Acrasis kona</name>
    <dbReference type="NCBI Taxonomy" id="1008807"/>
    <lineage>
        <taxon>Eukaryota</taxon>
        <taxon>Discoba</taxon>
        <taxon>Heterolobosea</taxon>
        <taxon>Tetramitia</taxon>
        <taxon>Eutetramitia</taxon>
        <taxon>Acrasidae</taxon>
        <taxon>Acrasis</taxon>
    </lineage>
</organism>
<gene>
    <name evidence="3" type="ORF">AKO1_012834</name>
</gene>
<reference evidence="3 4" key="1">
    <citation type="submission" date="2024-03" db="EMBL/GenBank/DDBJ databases">
        <title>The Acrasis kona genome and developmental transcriptomes reveal deep origins of eukaryotic multicellular pathways.</title>
        <authorList>
            <person name="Sheikh S."/>
            <person name="Fu C.-J."/>
            <person name="Brown M.W."/>
            <person name="Baldauf S.L."/>
        </authorList>
    </citation>
    <scope>NUCLEOTIDE SEQUENCE [LARGE SCALE GENOMIC DNA]</scope>
    <source>
        <strain evidence="3 4">ATCC MYA-3509</strain>
    </source>
</reference>
<dbReference type="EMBL" id="JAOPGA020000730">
    <property type="protein sequence ID" value="KAL0481067.1"/>
    <property type="molecule type" value="Genomic_DNA"/>
</dbReference>
<dbReference type="Proteomes" id="UP001431209">
    <property type="component" value="Unassembled WGS sequence"/>
</dbReference>
<evidence type="ECO:0000259" key="2">
    <source>
        <dbReference type="PROSITE" id="PS50097"/>
    </source>
</evidence>
<dbReference type="InterPro" id="IPR011333">
    <property type="entry name" value="SKP1/BTB/POZ_sf"/>
</dbReference>
<dbReference type="Gene3D" id="3.30.710.10">
    <property type="entry name" value="Potassium Channel Kv1.1, Chain A"/>
    <property type="match status" value="1"/>
</dbReference>
<dbReference type="AlphaFoldDB" id="A0AAW2YUG2"/>
<protein>
    <recommendedName>
        <fullName evidence="2">BTB domain-containing protein</fullName>
    </recommendedName>
</protein>
<sequence>MNRGNKRSAWDYSEHSENITKSARIDYEELSMPSNGDVPGVYRFINQLTVAECMQLLFERDDILDESFDLIKNDFNHRLLDLPTTEALSQDEDEDENEEEDLENEEEEDNDNDSSSSEDEYIEREVSYNFRRDKDSLEGFPDQCNLIEPVWRQGCDVFSEMVRVVVLGVCRLTIAAQDKNIESVEDLTALYKSIKEDDETFIVPQSEESEDQPVLIDTIQAANYLHVLKRMNLALRRVQQHVEPRVFALTWSHVIPRHILSSMIKYEPKFEEEMDIATLQMLGSDAGNIYHDFDQYSDEEELLGLDEEFNDNFKEFFDSNDVFDILGYDPTWDSEFSDEDEDDPDFSCVVLSRDAPNENECKLVAYSNFKQMDTHHFEYIPDEWTHEDNSYDTLIDYSGTWLNSMKDVCSVGRHHLKVRKEELENMYKYQYDEDYNKNVVGTKECINDFSSVTEWLRSDLVRVMRKAGVFEMSQDAISYCFYRLRNYIHDVISNLEGTSVNVEDIKRSLQELNRHKRVKAYGLGESSLQDKSISTLEDMQELGDESFDEQDIVHDDVAFVPESTYVLDMMKLVDVMQGHDFSPNSDQIAMHVSDNVTILIFKPLFIVCFPSLPVRSSRVIAQPMNNADDILDHIESYLEENQQEDIFHQDQGTYSIIVEGASYNVHKKILSCRCEFFKTLFSSGFDDSVSNEFVCDQDWNSLSVKSCIEYMYRDVVSGLDEMTASEVQSLLERSKFVMLERLTSICRLKLIQCISSDTIQSILEFTVAHNDLVIFHGIENAVFVDHSYLQELDEISKLYFEKLIIVETTIDNIMSKATYIASCLEQCTMEEIFLDRIKNHREHLQIFFEEYYYEFEGNHKELYNLLHNRSQDIFLLKL</sequence>
<feature type="compositionally biased region" description="Acidic residues" evidence="1">
    <location>
        <begin position="89"/>
        <end position="121"/>
    </location>
</feature>
<keyword evidence="4" id="KW-1185">Reference proteome</keyword>
<evidence type="ECO:0000313" key="4">
    <source>
        <dbReference type="Proteomes" id="UP001431209"/>
    </source>
</evidence>